<keyword evidence="2 14" id="KW-1003">Cell membrane</keyword>
<dbReference type="PROSITE" id="PS00237">
    <property type="entry name" value="G_PROTEIN_RECEP_F1_1"/>
    <property type="match status" value="1"/>
</dbReference>
<name>A0AAV3AXG2_PYXAD</name>
<evidence type="ECO:0000256" key="11">
    <source>
        <dbReference type="ARBA" id="ARBA00023180"/>
    </source>
</evidence>
<dbReference type="GO" id="GO:0004984">
    <property type="term" value="F:olfactory receptor activity"/>
    <property type="evidence" value="ECO:0007669"/>
    <property type="project" value="InterPro"/>
</dbReference>
<evidence type="ECO:0000256" key="1">
    <source>
        <dbReference type="ARBA" id="ARBA00004651"/>
    </source>
</evidence>
<dbReference type="FunFam" id="1.20.1070.10:FF:000010">
    <property type="entry name" value="Olfactory receptor"/>
    <property type="match status" value="1"/>
</dbReference>
<keyword evidence="10 13" id="KW-0675">Receptor</keyword>
<comment type="subcellular location">
    <subcellularLocation>
        <location evidence="1 14">Cell membrane</location>
        <topology evidence="1 14">Multi-pass membrane protein</topology>
    </subcellularLocation>
</comment>
<evidence type="ECO:0000256" key="14">
    <source>
        <dbReference type="RuleBase" id="RU363047"/>
    </source>
</evidence>
<evidence type="ECO:0000256" key="12">
    <source>
        <dbReference type="ARBA" id="ARBA00023224"/>
    </source>
</evidence>
<accession>A0AAV3AXG2</accession>
<keyword evidence="8 14" id="KW-0472">Membrane</keyword>
<feature type="transmembrane region" description="Helical" evidence="14">
    <location>
        <begin position="142"/>
        <end position="166"/>
    </location>
</feature>
<keyword evidence="3 14" id="KW-0716">Sensory transduction</keyword>
<dbReference type="InterPro" id="IPR050939">
    <property type="entry name" value="Olfactory_GPCR1"/>
</dbReference>
<keyword evidence="5 14" id="KW-0552">Olfaction</keyword>
<keyword evidence="4 13" id="KW-0812">Transmembrane</keyword>
<evidence type="ECO:0000256" key="5">
    <source>
        <dbReference type="ARBA" id="ARBA00022725"/>
    </source>
</evidence>
<comment type="similarity">
    <text evidence="13">Belongs to the G-protein coupled receptor 1 family.</text>
</comment>
<dbReference type="PRINTS" id="PR00237">
    <property type="entry name" value="GPCRRHODOPSN"/>
</dbReference>
<organism evidence="16 17">
    <name type="scientific">Pyxicephalus adspersus</name>
    <name type="common">African bullfrog</name>
    <dbReference type="NCBI Taxonomy" id="30357"/>
    <lineage>
        <taxon>Eukaryota</taxon>
        <taxon>Metazoa</taxon>
        <taxon>Chordata</taxon>
        <taxon>Craniata</taxon>
        <taxon>Vertebrata</taxon>
        <taxon>Euteleostomi</taxon>
        <taxon>Amphibia</taxon>
        <taxon>Batrachia</taxon>
        <taxon>Anura</taxon>
        <taxon>Neobatrachia</taxon>
        <taxon>Ranoidea</taxon>
        <taxon>Pyxicephalidae</taxon>
        <taxon>Pyxicephalinae</taxon>
        <taxon>Pyxicephalus</taxon>
    </lineage>
</organism>
<feature type="transmembrane region" description="Helical" evidence="14">
    <location>
        <begin position="238"/>
        <end position="261"/>
    </location>
</feature>
<evidence type="ECO:0000256" key="3">
    <source>
        <dbReference type="ARBA" id="ARBA00022606"/>
    </source>
</evidence>
<feature type="transmembrane region" description="Helical" evidence="14">
    <location>
        <begin position="199"/>
        <end position="226"/>
    </location>
</feature>
<evidence type="ECO:0000256" key="8">
    <source>
        <dbReference type="ARBA" id="ARBA00023136"/>
    </source>
</evidence>
<feature type="domain" description="G-protein coupled receptors family 1 profile" evidence="15">
    <location>
        <begin position="41"/>
        <end position="290"/>
    </location>
</feature>
<dbReference type="Pfam" id="PF13853">
    <property type="entry name" value="7tm_4"/>
    <property type="match status" value="1"/>
</dbReference>
<dbReference type="Gene3D" id="1.20.1070.10">
    <property type="entry name" value="Rhodopsin 7-helix transmembrane proteins"/>
    <property type="match status" value="1"/>
</dbReference>
<keyword evidence="6 14" id="KW-1133">Transmembrane helix</keyword>
<evidence type="ECO:0000256" key="4">
    <source>
        <dbReference type="ARBA" id="ARBA00022692"/>
    </source>
</evidence>
<evidence type="ECO:0000256" key="2">
    <source>
        <dbReference type="ARBA" id="ARBA00022475"/>
    </source>
</evidence>
<comment type="caution">
    <text evidence="16">The sequence shown here is derived from an EMBL/GenBank/DDBJ whole genome shotgun (WGS) entry which is preliminary data.</text>
</comment>
<keyword evidence="11" id="KW-0325">Glycoprotein</keyword>
<dbReference type="InterPro" id="IPR017452">
    <property type="entry name" value="GPCR_Rhodpsn_7TM"/>
</dbReference>
<dbReference type="Proteomes" id="UP001181693">
    <property type="component" value="Unassembled WGS sequence"/>
</dbReference>
<keyword evidence="12 13" id="KW-0807">Transducer</keyword>
<dbReference type="PANTHER" id="PTHR24242">
    <property type="entry name" value="G-PROTEIN COUPLED RECEPTOR"/>
    <property type="match status" value="1"/>
</dbReference>
<feature type="transmembrane region" description="Helical" evidence="14">
    <location>
        <begin position="61"/>
        <end position="78"/>
    </location>
</feature>
<dbReference type="EMBL" id="DYDO01000002">
    <property type="protein sequence ID" value="DBA29810.1"/>
    <property type="molecule type" value="Genomic_DNA"/>
</dbReference>
<feature type="transmembrane region" description="Helical" evidence="14">
    <location>
        <begin position="26"/>
        <end position="49"/>
    </location>
</feature>
<feature type="transmembrane region" description="Helical" evidence="14">
    <location>
        <begin position="273"/>
        <end position="292"/>
    </location>
</feature>
<dbReference type="PANTHER" id="PTHR24242:SF253">
    <property type="entry name" value="OLFACTORY RECEPTOR-RELATED"/>
    <property type="match status" value="1"/>
</dbReference>
<sequence>MDNRNVTRETELFFLGFSELGGFRSLLFILIFSAYAITVLLDFMIIILVSMTKSLHSPMYMFLKSFLFSEVCFVTVIVPNMLRIIWADGATISVPGCIAQTYLFVSSGTSECYLLTAMSYDRYLAICTPLHYNTIMDNTLQYFLVISCWMLGFLLGLIPMSLLVMLKFCGQHIIDHYFCDLAPFVNIACSDTSGLEIEIFVLTIPMVALPFILIIVTYVSICVVILRMPSIGSRKKAFSTCSSHLLVVSMFYGTLLINYFIPVKGHSMVINKMLSVIFIVVTPLFNPIIYSLRNQEMHAAICKYIHWLKKEL</sequence>
<dbReference type="GO" id="GO:0005886">
    <property type="term" value="C:plasma membrane"/>
    <property type="evidence" value="ECO:0007669"/>
    <property type="project" value="UniProtKB-SubCell"/>
</dbReference>
<keyword evidence="9" id="KW-1015">Disulfide bond</keyword>
<dbReference type="PROSITE" id="PS50262">
    <property type="entry name" value="G_PROTEIN_RECEP_F1_2"/>
    <property type="match status" value="1"/>
</dbReference>
<evidence type="ECO:0000256" key="6">
    <source>
        <dbReference type="ARBA" id="ARBA00022989"/>
    </source>
</evidence>
<proteinExistence type="inferred from homology"/>
<gene>
    <name evidence="16" type="ORF">GDO54_005870</name>
</gene>
<dbReference type="GO" id="GO:0004930">
    <property type="term" value="F:G protein-coupled receptor activity"/>
    <property type="evidence" value="ECO:0007669"/>
    <property type="project" value="UniProtKB-KW"/>
</dbReference>
<dbReference type="InterPro" id="IPR000276">
    <property type="entry name" value="GPCR_Rhodpsn"/>
</dbReference>
<reference evidence="16" key="1">
    <citation type="thesis" date="2020" institute="ProQuest LLC" country="789 East Eisenhower Parkway, Ann Arbor, MI, USA">
        <title>Comparative Genomics and Chromosome Evolution.</title>
        <authorList>
            <person name="Mudd A.B."/>
        </authorList>
    </citation>
    <scope>NUCLEOTIDE SEQUENCE</scope>
    <source>
        <strain evidence="16">1538</strain>
        <tissue evidence="16">Blood</tissue>
    </source>
</reference>
<dbReference type="SUPFAM" id="SSF81321">
    <property type="entry name" value="Family A G protein-coupled receptor-like"/>
    <property type="match status" value="1"/>
</dbReference>
<evidence type="ECO:0000256" key="7">
    <source>
        <dbReference type="ARBA" id="ARBA00023040"/>
    </source>
</evidence>
<dbReference type="PRINTS" id="PR00245">
    <property type="entry name" value="OLFACTORYR"/>
</dbReference>
<dbReference type="AlphaFoldDB" id="A0AAV3AXG2"/>
<evidence type="ECO:0000256" key="13">
    <source>
        <dbReference type="RuleBase" id="RU000688"/>
    </source>
</evidence>
<dbReference type="InterPro" id="IPR000725">
    <property type="entry name" value="Olfact_rcpt"/>
</dbReference>
<evidence type="ECO:0000313" key="16">
    <source>
        <dbReference type="EMBL" id="DBA29810.1"/>
    </source>
</evidence>
<keyword evidence="7 13" id="KW-0297">G-protein coupled receptor</keyword>
<protein>
    <recommendedName>
        <fullName evidence="14">Olfactory receptor</fullName>
    </recommendedName>
</protein>
<keyword evidence="17" id="KW-1185">Reference proteome</keyword>
<evidence type="ECO:0000259" key="15">
    <source>
        <dbReference type="PROSITE" id="PS50262"/>
    </source>
</evidence>
<evidence type="ECO:0000256" key="10">
    <source>
        <dbReference type="ARBA" id="ARBA00023170"/>
    </source>
</evidence>
<evidence type="ECO:0000313" key="17">
    <source>
        <dbReference type="Proteomes" id="UP001181693"/>
    </source>
</evidence>
<evidence type="ECO:0000256" key="9">
    <source>
        <dbReference type="ARBA" id="ARBA00023157"/>
    </source>
</evidence>